<dbReference type="Proteomes" id="UP000009100">
    <property type="component" value="Chromosome 2"/>
</dbReference>
<dbReference type="InterPro" id="IPR004360">
    <property type="entry name" value="Glyas_Fos-R_dOase_dom"/>
</dbReference>
<dbReference type="PROSITE" id="PS51819">
    <property type="entry name" value="VOC"/>
    <property type="match status" value="1"/>
</dbReference>
<dbReference type="InterPro" id="IPR037523">
    <property type="entry name" value="VOC_core"/>
</dbReference>
<dbReference type="InterPro" id="IPR051332">
    <property type="entry name" value="Fosfomycin_Res_Enzymes"/>
</dbReference>
<evidence type="ECO:0000313" key="2">
    <source>
        <dbReference type="EMBL" id="CAV27024.1"/>
    </source>
</evidence>
<protein>
    <submittedName>
        <fullName evidence="2">Lactoylglutathione lyase</fullName>
    </submittedName>
</protein>
<dbReference type="SUPFAM" id="SSF54593">
    <property type="entry name" value="Glyoxalase/Bleomycin resistance protein/Dihydroxybiphenyl dioxygenase"/>
    <property type="match status" value="1"/>
</dbReference>
<evidence type="ECO:0000259" key="1">
    <source>
        <dbReference type="PROSITE" id="PS51819"/>
    </source>
</evidence>
<sequence>MQRCLREYFKERRMIQLEHVNLVVKDIPEMLTFYKAAFPHWHVRDEGKGEWSGKPRNWLHFGDEYQYIALSDHGEGENRDLAGHSVGLAHFAYVTNNIESVIERLIDAGFPIAKPGAEEPYRKNVYFVDPAGFEIEFVEYLSDDPKLRNAT</sequence>
<proteinExistence type="predicted"/>
<dbReference type="PANTHER" id="PTHR36113:SF1">
    <property type="entry name" value="GLYOXALASE_BLEOMYCIN RESISTANCE PROTEIN_DIOXYGENASE"/>
    <property type="match status" value="1"/>
</dbReference>
<name>B7VS97_VIBA3</name>
<evidence type="ECO:0000313" key="3">
    <source>
        <dbReference type="Proteomes" id="UP000009100"/>
    </source>
</evidence>
<dbReference type="Pfam" id="PF00903">
    <property type="entry name" value="Glyoxalase"/>
    <property type="match status" value="1"/>
</dbReference>
<dbReference type="EMBL" id="FM954973">
    <property type="protein sequence ID" value="CAV27024.1"/>
    <property type="molecule type" value="Genomic_DNA"/>
</dbReference>
<dbReference type="AlphaFoldDB" id="B7VS97"/>
<dbReference type="GO" id="GO:0016829">
    <property type="term" value="F:lyase activity"/>
    <property type="evidence" value="ECO:0007669"/>
    <property type="project" value="UniProtKB-KW"/>
</dbReference>
<dbReference type="Gene3D" id="3.10.180.10">
    <property type="entry name" value="2,3-Dihydroxybiphenyl 1,2-Dioxygenase, domain 1"/>
    <property type="match status" value="1"/>
</dbReference>
<keyword evidence="2" id="KW-0456">Lyase</keyword>
<reference evidence="2 3" key="1">
    <citation type="submission" date="2009-02" db="EMBL/GenBank/DDBJ databases">
        <title>Vibrio splendidus str. LGP32 complete genome.</title>
        <authorList>
            <person name="Mazel D."/>
            <person name="Le Roux F."/>
        </authorList>
    </citation>
    <scope>NUCLEOTIDE SEQUENCE [LARGE SCALE GENOMIC DNA]</scope>
    <source>
        <strain evidence="2 3">LGP32</strain>
    </source>
</reference>
<dbReference type="CDD" id="cd06587">
    <property type="entry name" value="VOC"/>
    <property type="match status" value="1"/>
</dbReference>
<feature type="domain" description="VOC" evidence="1">
    <location>
        <begin position="16"/>
        <end position="140"/>
    </location>
</feature>
<gene>
    <name evidence="2" type="ordered locus">VS_II1117</name>
</gene>
<dbReference type="KEGG" id="vsp:VS_II1117"/>
<dbReference type="PANTHER" id="PTHR36113">
    <property type="entry name" value="LYASE, PUTATIVE-RELATED-RELATED"/>
    <property type="match status" value="1"/>
</dbReference>
<dbReference type="STRING" id="575788.VS_II1117"/>
<dbReference type="HOGENOM" id="CLU_151283_0_0_6"/>
<organism evidence="2 3">
    <name type="scientific">Vibrio atlanticus (strain LGP32)</name>
    <name type="common">Vibrio splendidus (strain Mel32)</name>
    <dbReference type="NCBI Taxonomy" id="575788"/>
    <lineage>
        <taxon>Bacteria</taxon>
        <taxon>Pseudomonadati</taxon>
        <taxon>Pseudomonadota</taxon>
        <taxon>Gammaproteobacteria</taxon>
        <taxon>Vibrionales</taxon>
        <taxon>Vibrionaceae</taxon>
        <taxon>Vibrio</taxon>
    </lineage>
</organism>
<dbReference type="InterPro" id="IPR029068">
    <property type="entry name" value="Glyas_Bleomycin-R_OHBP_Dase"/>
</dbReference>
<dbReference type="eggNOG" id="COG0346">
    <property type="taxonomic scope" value="Bacteria"/>
</dbReference>
<accession>B7VS97</accession>